<keyword evidence="2" id="KW-1185">Reference proteome</keyword>
<proteinExistence type="predicted"/>
<dbReference type="EMBL" id="JAAVJS010000004">
    <property type="protein sequence ID" value="NJX14585.1"/>
    <property type="molecule type" value="Genomic_DNA"/>
</dbReference>
<comment type="caution">
    <text evidence="1">The sequence shown here is derived from an EMBL/GenBank/DDBJ whole genome shotgun (WGS) entry which is preliminary data.</text>
</comment>
<accession>A0ABX1D8I5</accession>
<evidence type="ECO:0008006" key="3">
    <source>
        <dbReference type="Google" id="ProtNLM"/>
    </source>
</evidence>
<dbReference type="Proteomes" id="UP000760545">
    <property type="component" value="Unassembled WGS sequence"/>
</dbReference>
<evidence type="ECO:0000313" key="1">
    <source>
        <dbReference type="EMBL" id="NJX14585.1"/>
    </source>
</evidence>
<dbReference type="RefSeq" id="WP_167916838.1">
    <property type="nucleotide sequence ID" value="NZ_JAAVJS010000004.1"/>
</dbReference>
<evidence type="ECO:0000313" key="2">
    <source>
        <dbReference type="Proteomes" id="UP000760545"/>
    </source>
</evidence>
<sequence>MKYVMGIITLMVLACANEKTIQLPKIEHSETTEIHDISAAYLFYDETQKDSVEFNRKNLIGTTNWLVNVDKRLTLKQAIPHIKYLQDKRRNSQMHKNENAKNYFTCNDISRNNLGFIEFTEVKYKTPDEETINSEEDSDSILFATEIDFDSKESINIHQSDGNHATMNWKDLLKNYNNFDFELNKDSIYISFDKNLPFQDYITFKSFLKTVEEKGNLISKEELISN</sequence>
<name>A0ABX1D8I5_9FLAO</name>
<gene>
    <name evidence="1" type="ORF">HC176_03680</name>
</gene>
<protein>
    <recommendedName>
        <fullName evidence="3">Lipoprotein</fullName>
    </recommendedName>
</protein>
<reference evidence="1 2" key="1">
    <citation type="submission" date="2020-03" db="EMBL/GenBank/DDBJ databases">
        <title>Tamlana sp. nov, isolated from XXX.</title>
        <authorList>
            <person name="Cao W.R."/>
        </authorList>
    </citation>
    <scope>NUCLEOTIDE SEQUENCE [LARGE SCALE GENOMIC DNA]</scope>
    <source>
        <strain evidence="1 2">HST1-43</strain>
    </source>
</reference>
<organism evidence="1 2">
    <name type="scientific">Tamlana crocina</name>
    <dbReference type="NCBI Taxonomy" id="393006"/>
    <lineage>
        <taxon>Bacteria</taxon>
        <taxon>Pseudomonadati</taxon>
        <taxon>Bacteroidota</taxon>
        <taxon>Flavobacteriia</taxon>
        <taxon>Flavobacteriales</taxon>
        <taxon>Flavobacteriaceae</taxon>
        <taxon>Tamlana</taxon>
    </lineage>
</organism>
<dbReference type="PROSITE" id="PS51257">
    <property type="entry name" value="PROKAR_LIPOPROTEIN"/>
    <property type="match status" value="1"/>
</dbReference>